<dbReference type="EMBL" id="LPLU01000126">
    <property type="protein sequence ID" value="KWK67162.1"/>
    <property type="molecule type" value="Genomic_DNA"/>
</dbReference>
<dbReference type="Proteomes" id="UP000065504">
    <property type="component" value="Unassembled WGS sequence"/>
</dbReference>
<keyword evidence="1" id="KW-0732">Signal</keyword>
<reference evidence="2 3" key="1">
    <citation type="submission" date="2015-11" db="EMBL/GenBank/DDBJ databases">
        <title>Expanding the genomic diversity of Burkholderia species for the development of highly accurate diagnostics.</title>
        <authorList>
            <person name="Sahl J."/>
            <person name="Keim P."/>
            <person name="Wagner D."/>
        </authorList>
    </citation>
    <scope>NUCLEOTIDE SEQUENCE [LARGE SCALE GENOMIC DNA]</scope>
    <source>
        <strain evidence="2 3">MSMB782WGS</strain>
    </source>
</reference>
<evidence type="ECO:0000256" key="1">
    <source>
        <dbReference type="SAM" id="SignalP"/>
    </source>
</evidence>
<sequence length="94" mass="10700">MKRILLSGVIGIAAACLSASAFARADIGVYFGVPGPVIETPPPVVYAPPPVYYEPAPAYYYGPYYGEYRYRHWRHDNGWHRGWRHHHHGDDDDD</sequence>
<feature type="chain" id="PRO_5007127919" evidence="1">
    <location>
        <begin position="24"/>
        <end position="94"/>
    </location>
</feature>
<dbReference type="RefSeq" id="WP_010090297.1">
    <property type="nucleotide sequence ID" value="NZ_LPED01000076.1"/>
</dbReference>
<feature type="signal peptide" evidence="1">
    <location>
        <begin position="1"/>
        <end position="23"/>
    </location>
</feature>
<organism evidence="2 3">
    <name type="scientific">Burkholderia ubonensis</name>
    <dbReference type="NCBI Taxonomy" id="101571"/>
    <lineage>
        <taxon>Bacteria</taxon>
        <taxon>Pseudomonadati</taxon>
        <taxon>Pseudomonadota</taxon>
        <taxon>Betaproteobacteria</taxon>
        <taxon>Burkholderiales</taxon>
        <taxon>Burkholderiaceae</taxon>
        <taxon>Burkholderia</taxon>
        <taxon>Burkholderia cepacia complex</taxon>
    </lineage>
</organism>
<dbReference type="AlphaFoldDB" id="A0A107J1E7"/>
<proteinExistence type="predicted"/>
<name>A0A107J1E7_9BURK</name>
<evidence type="ECO:0000313" key="3">
    <source>
        <dbReference type="Proteomes" id="UP000065504"/>
    </source>
</evidence>
<accession>A0A107J1E7</accession>
<protein>
    <submittedName>
        <fullName evidence="2">Uncharacterized protein</fullName>
    </submittedName>
</protein>
<comment type="caution">
    <text evidence="2">The sequence shown here is derived from an EMBL/GenBank/DDBJ whole genome shotgun (WGS) entry which is preliminary data.</text>
</comment>
<gene>
    <name evidence="2" type="ORF">WM16_27020</name>
</gene>
<evidence type="ECO:0000313" key="2">
    <source>
        <dbReference type="EMBL" id="KWK67162.1"/>
    </source>
</evidence>
<dbReference type="PROSITE" id="PS51257">
    <property type="entry name" value="PROKAR_LIPOPROTEIN"/>
    <property type="match status" value="1"/>
</dbReference>